<reference evidence="1" key="2">
    <citation type="journal article" date="2015" name="Fish Shellfish Immunol.">
        <title>Early steps in the European eel (Anguilla anguilla)-Vibrio vulnificus interaction in the gills: Role of the RtxA13 toxin.</title>
        <authorList>
            <person name="Callol A."/>
            <person name="Pajuelo D."/>
            <person name="Ebbesson L."/>
            <person name="Teles M."/>
            <person name="MacKenzie S."/>
            <person name="Amaro C."/>
        </authorList>
    </citation>
    <scope>NUCLEOTIDE SEQUENCE</scope>
</reference>
<accession>A0A0E9RDK0</accession>
<dbReference type="AlphaFoldDB" id="A0A0E9RDK0"/>
<sequence>MSYTCNTVLYVKFTHKIIKYNLRTSAHSTFLHLHTGNSVQLRTREALAVLLFTHIK</sequence>
<reference evidence="1" key="1">
    <citation type="submission" date="2014-11" db="EMBL/GenBank/DDBJ databases">
        <authorList>
            <person name="Amaro Gonzalez C."/>
        </authorList>
    </citation>
    <scope>NUCLEOTIDE SEQUENCE</scope>
</reference>
<evidence type="ECO:0000313" key="1">
    <source>
        <dbReference type="EMBL" id="JAH26560.1"/>
    </source>
</evidence>
<dbReference type="EMBL" id="GBXM01082017">
    <property type="protein sequence ID" value="JAH26560.1"/>
    <property type="molecule type" value="Transcribed_RNA"/>
</dbReference>
<proteinExistence type="predicted"/>
<name>A0A0E9RDK0_ANGAN</name>
<organism evidence="1">
    <name type="scientific">Anguilla anguilla</name>
    <name type="common">European freshwater eel</name>
    <name type="synonym">Muraena anguilla</name>
    <dbReference type="NCBI Taxonomy" id="7936"/>
    <lineage>
        <taxon>Eukaryota</taxon>
        <taxon>Metazoa</taxon>
        <taxon>Chordata</taxon>
        <taxon>Craniata</taxon>
        <taxon>Vertebrata</taxon>
        <taxon>Euteleostomi</taxon>
        <taxon>Actinopterygii</taxon>
        <taxon>Neopterygii</taxon>
        <taxon>Teleostei</taxon>
        <taxon>Anguilliformes</taxon>
        <taxon>Anguillidae</taxon>
        <taxon>Anguilla</taxon>
    </lineage>
</organism>
<protein>
    <submittedName>
        <fullName evidence="1">Uncharacterized protein</fullName>
    </submittedName>
</protein>